<dbReference type="Proteomes" id="UP000011087">
    <property type="component" value="Unassembled WGS sequence"/>
</dbReference>
<feature type="region of interest" description="Disordered" evidence="2">
    <location>
        <begin position="17"/>
        <end position="63"/>
    </location>
</feature>
<comment type="similarity">
    <text evidence="1">Belongs to the OSBP family.</text>
</comment>
<dbReference type="OrthoDB" id="14833at2759"/>
<evidence type="ECO:0008006" key="6">
    <source>
        <dbReference type="Google" id="ProtNLM"/>
    </source>
</evidence>
<dbReference type="KEGG" id="gtt:GUITHDRAFT_122119"/>
<feature type="compositionally biased region" description="Basic and acidic residues" evidence="2">
    <location>
        <begin position="22"/>
        <end position="32"/>
    </location>
</feature>
<dbReference type="PANTHER" id="PTHR10972">
    <property type="entry name" value="OXYSTEROL-BINDING PROTEIN-RELATED"/>
    <property type="match status" value="1"/>
</dbReference>
<dbReference type="RefSeq" id="XP_005818672.1">
    <property type="nucleotide sequence ID" value="XM_005818615.1"/>
</dbReference>
<evidence type="ECO:0000256" key="1">
    <source>
        <dbReference type="ARBA" id="ARBA00008842"/>
    </source>
</evidence>
<dbReference type="EnsemblProtists" id="EKX31692">
    <property type="protein sequence ID" value="EKX31692"/>
    <property type="gene ID" value="GUITHDRAFT_122119"/>
</dbReference>
<dbReference type="GO" id="GO:0005829">
    <property type="term" value="C:cytosol"/>
    <property type="evidence" value="ECO:0007669"/>
    <property type="project" value="TreeGrafter"/>
</dbReference>
<reference evidence="5" key="2">
    <citation type="submission" date="2012-11" db="EMBL/GenBank/DDBJ databases">
        <authorList>
            <person name="Kuo A."/>
            <person name="Curtis B.A."/>
            <person name="Tanifuji G."/>
            <person name="Burki F."/>
            <person name="Gruber A."/>
            <person name="Irimia M."/>
            <person name="Maruyama S."/>
            <person name="Arias M.C."/>
            <person name="Ball S.G."/>
            <person name="Gile G.H."/>
            <person name="Hirakawa Y."/>
            <person name="Hopkins J.F."/>
            <person name="Rensing S.A."/>
            <person name="Schmutz J."/>
            <person name="Symeonidi A."/>
            <person name="Elias M."/>
            <person name="Eveleigh R.J."/>
            <person name="Herman E.K."/>
            <person name="Klute M.J."/>
            <person name="Nakayama T."/>
            <person name="Obornik M."/>
            <person name="Reyes-Prieto A."/>
            <person name="Armbrust E.V."/>
            <person name="Aves S.J."/>
            <person name="Beiko R.G."/>
            <person name="Coutinho P."/>
            <person name="Dacks J.B."/>
            <person name="Durnford D.G."/>
            <person name="Fast N.M."/>
            <person name="Green B.R."/>
            <person name="Grisdale C."/>
            <person name="Hempe F."/>
            <person name="Henrissat B."/>
            <person name="Hoppner M.P."/>
            <person name="Ishida K.-I."/>
            <person name="Kim E."/>
            <person name="Koreny L."/>
            <person name="Kroth P.G."/>
            <person name="Liu Y."/>
            <person name="Malik S.-B."/>
            <person name="Maier U.G."/>
            <person name="McRose D."/>
            <person name="Mock T."/>
            <person name="Neilson J.A."/>
            <person name="Onodera N.T."/>
            <person name="Poole A.M."/>
            <person name="Pritham E.J."/>
            <person name="Richards T.A."/>
            <person name="Rocap G."/>
            <person name="Roy S.W."/>
            <person name="Sarai C."/>
            <person name="Schaack S."/>
            <person name="Shirato S."/>
            <person name="Slamovits C.H."/>
            <person name="Spencer D.F."/>
            <person name="Suzuki S."/>
            <person name="Worden A.Z."/>
            <person name="Zauner S."/>
            <person name="Barry K."/>
            <person name="Bell C."/>
            <person name="Bharti A.K."/>
            <person name="Crow J.A."/>
            <person name="Grimwood J."/>
            <person name="Kramer R."/>
            <person name="Lindquist E."/>
            <person name="Lucas S."/>
            <person name="Salamov A."/>
            <person name="McFadden G.I."/>
            <person name="Lane C.E."/>
            <person name="Keeling P.J."/>
            <person name="Gray M.W."/>
            <person name="Grigoriev I.V."/>
            <person name="Archibald J.M."/>
        </authorList>
    </citation>
    <scope>NUCLEOTIDE SEQUENCE</scope>
    <source>
        <strain evidence="5">CCMP2712</strain>
    </source>
</reference>
<dbReference type="HOGENOM" id="CLU_614610_0_0_1"/>
<reference evidence="3 5" key="1">
    <citation type="journal article" date="2012" name="Nature">
        <title>Algal genomes reveal evolutionary mosaicism and the fate of nucleomorphs.</title>
        <authorList>
            <consortium name="DOE Joint Genome Institute"/>
            <person name="Curtis B.A."/>
            <person name="Tanifuji G."/>
            <person name="Burki F."/>
            <person name="Gruber A."/>
            <person name="Irimia M."/>
            <person name="Maruyama S."/>
            <person name="Arias M.C."/>
            <person name="Ball S.G."/>
            <person name="Gile G.H."/>
            <person name="Hirakawa Y."/>
            <person name="Hopkins J.F."/>
            <person name="Kuo A."/>
            <person name="Rensing S.A."/>
            <person name="Schmutz J."/>
            <person name="Symeonidi A."/>
            <person name="Elias M."/>
            <person name="Eveleigh R.J."/>
            <person name="Herman E.K."/>
            <person name="Klute M.J."/>
            <person name="Nakayama T."/>
            <person name="Obornik M."/>
            <person name="Reyes-Prieto A."/>
            <person name="Armbrust E.V."/>
            <person name="Aves S.J."/>
            <person name="Beiko R.G."/>
            <person name="Coutinho P."/>
            <person name="Dacks J.B."/>
            <person name="Durnford D.G."/>
            <person name="Fast N.M."/>
            <person name="Green B.R."/>
            <person name="Grisdale C.J."/>
            <person name="Hempel F."/>
            <person name="Henrissat B."/>
            <person name="Hoppner M.P."/>
            <person name="Ishida K."/>
            <person name="Kim E."/>
            <person name="Koreny L."/>
            <person name="Kroth P.G."/>
            <person name="Liu Y."/>
            <person name="Malik S.B."/>
            <person name="Maier U.G."/>
            <person name="McRose D."/>
            <person name="Mock T."/>
            <person name="Neilson J.A."/>
            <person name="Onodera N.T."/>
            <person name="Poole A.M."/>
            <person name="Pritham E.J."/>
            <person name="Richards T.A."/>
            <person name="Rocap G."/>
            <person name="Roy S.W."/>
            <person name="Sarai C."/>
            <person name="Schaack S."/>
            <person name="Shirato S."/>
            <person name="Slamovits C.H."/>
            <person name="Spencer D.F."/>
            <person name="Suzuki S."/>
            <person name="Worden A.Z."/>
            <person name="Zauner S."/>
            <person name="Barry K."/>
            <person name="Bell C."/>
            <person name="Bharti A.K."/>
            <person name="Crow J.A."/>
            <person name="Grimwood J."/>
            <person name="Kramer R."/>
            <person name="Lindquist E."/>
            <person name="Lucas S."/>
            <person name="Salamov A."/>
            <person name="McFadden G.I."/>
            <person name="Lane C.E."/>
            <person name="Keeling P.J."/>
            <person name="Gray M.W."/>
            <person name="Grigoriev I.V."/>
            <person name="Archibald J.M."/>
        </authorList>
    </citation>
    <scope>NUCLEOTIDE SEQUENCE</scope>
    <source>
        <strain evidence="3 5">CCMP2712</strain>
    </source>
</reference>
<dbReference type="OMA" id="SSYWTEH"/>
<dbReference type="GeneID" id="17288415"/>
<evidence type="ECO:0000313" key="4">
    <source>
        <dbReference type="EnsemblProtists" id="EKX31692"/>
    </source>
</evidence>
<dbReference type="eggNOG" id="KOG2210">
    <property type="taxonomic scope" value="Eukaryota"/>
</dbReference>
<dbReference type="EMBL" id="JH993247">
    <property type="protein sequence ID" value="EKX31692.1"/>
    <property type="molecule type" value="Genomic_DNA"/>
</dbReference>
<dbReference type="STRING" id="905079.L1I6H7"/>
<dbReference type="PaxDb" id="55529-EKX31692"/>
<organism evidence="3">
    <name type="scientific">Guillardia theta (strain CCMP2712)</name>
    <name type="common">Cryptophyte</name>
    <dbReference type="NCBI Taxonomy" id="905079"/>
    <lineage>
        <taxon>Eukaryota</taxon>
        <taxon>Cryptophyceae</taxon>
        <taxon>Pyrenomonadales</taxon>
        <taxon>Geminigeraceae</taxon>
        <taxon>Guillardia</taxon>
    </lineage>
</organism>
<dbReference type="InterPro" id="IPR037239">
    <property type="entry name" value="OSBP_sf"/>
</dbReference>
<dbReference type="GO" id="GO:0016020">
    <property type="term" value="C:membrane"/>
    <property type="evidence" value="ECO:0007669"/>
    <property type="project" value="TreeGrafter"/>
</dbReference>
<name>L1I6H7_GUITC</name>
<protein>
    <recommendedName>
        <fullName evidence="6">Oxysterol binding protein</fullName>
    </recommendedName>
</protein>
<evidence type="ECO:0000313" key="3">
    <source>
        <dbReference type="EMBL" id="EKX31692.1"/>
    </source>
</evidence>
<accession>L1I6H7</accession>
<evidence type="ECO:0000256" key="2">
    <source>
        <dbReference type="SAM" id="MobiDB-lite"/>
    </source>
</evidence>
<sequence length="446" mass="50572">MDDIVFDRPGALTECTEMEEDGSNRSIDEVARSSDPNRFVVEETPDQKSDAKASWQMDTTTKEQERSWRDLLKGLARGCDVTRISLGAHFLRPKSTLECLAATLQHGKLMSELNKGQSEIDRMIAVTKFHVSGLIKEVFDGKKPYNPILGETSAWAFDNGSTTSGISHMICEQARACDNLYSTTDLHLQKVSHHPPISAFYIRNKSLAVSMEGYMHTGAQFNGNSIAIPFGQRTLRLEQFGEDYMMTMPTMQFRGLFFGARGVEWTGPVIVWCKKTGLVCEMEFKPLGFLGMWGEWHAGKLRRDTNESEEVLYDVSGHWDTKLILRDKSTGAEQVLYDYDECHAKEAPQRLQLSNQLPTDSTVCMPLMVWGKVTEALLAGDLNVANREKLKVEDEQRALRVKEAEQKVQWTPKWFKKKKNGEWTTKLDEAEKYIEENMRASSSIDA</sequence>
<dbReference type="Pfam" id="PF01237">
    <property type="entry name" value="Oxysterol_BP"/>
    <property type="match status" value="1"/>
</dbReference>
<gene>
    <name evidence="3" type="ORF">GUITHDRAFT_122119</name>
</gene>
<dbReference type="GO" id="GO:0032934">
    <property type="term" value="F:sterol binding"/>
    <property type="evidence" value="ECO:0007669"/>
    <property type="project" value="TreeGrafter"/>
</dbReference>
<proteinExistence type="inferred from homology"/>
<evidence type="ECO:0000313" key="5">
    <source>
        <dbReference type="Proteomes" id="UP000011087"/>
    </source>
</evidence>
<dbReference type="Gene3D" id="3.30.70.3490">
    <property type="match status" value="1"/>
</dbReference>
<dbReference type="AlphaFoldDB" id="L1I6H7"/>
<dbReference type="Gene3D" id="2.40.160.120">
    <property type="match status" value="1"/>
</dbReference>
<dbReference type="SUPFAM" id="SSF144000">
    <property type="entry name" value="Oxysterol-binding protein-like"/>
    <property type="match status" value="1"/>
</dbReference>
<keyword evidence="5" id="KW-1185">Reference proteome</keyword>
<dbReference type="InterPro" id="IPR000648">
    <property type="entry name" value="Oxysterol-bd"/>
</dbReference>
<reference evidence="4" key="3">
    <citation type="submission" date="2016-03" db="UniProtKB">
        <authorList>
            <consortium name="EnsemblProtists"/>
        </authorList>
    </citation>
    <scope>IDENTIFICATION</scope>
</reference>
<dbReference type="PANTHER" id="PTHR10972:SF102">
    <property type="entry name" value="OXYSTEROL-BINDING PROTEIN"/>
    <property type="match status" value="1"/>
</dbReference>